<dbReference type="InterPro" id="IPR024593">
    <property type="entry name" value="DUF3444"/>
</dbReference>
<gene>
    <name evidence="2" type="ORF">IEQ34_014468</name>
</gene>
<reference evidence="2 3" key="1">
    <citation type="journal article" date="2021" name="Hortic Res">
        <title>Chromosome-scale assembly of the Dendrobium chrysotoxum genome enhances the understanding of orchid evolution.</title>
        <authorList>
            <person name="Zhang Y."/>
            <person name="Zhang G.Q."/>
            <person name="Zhang D."/>
            <person name="Liu X.D."/>
            <person name="Xu X.Y."/>
            <person name="Sun W.H."/>
            <person name="Yu X."/>
            <person name="Zhu X."/>
            <person name="Wang Z.W."/>
            <person name="Zhao X."/>
            <person name="Zhong W.Y."/>
            <person name="Chen H."/>
            <person name="Yin W.L."/>
            <person name="Huang T."/>
            <person name="Niu S.C."/>
            <person name="Liu Z.J."/>
        </authorList>
    </citation>
    <scope>NUCLEOTIDE SEQUENCE [LARGE SCALE GENOMIC DNA]</scope>
    <source>
        <strain evidence="2">Lindl</strain>
    </source>
</reference>
<dbReference type="Gene3D" id="1.10.287.110">
    <property type="entry name" value="DnaJ domain"/>
    <property type="match status" value="1"/>
</dbReference>
<dbReference type="EMBL" id="JAGFBR010000013">
    <property type="protein sequence ID" value="KAH0456561.1"/>
    <property type="molecule type" value="Genomic_DNA"/>
</dbReference>
<accession>A0AAV7GKD8</accession>
<dbReference type="AlphaFoldDB" id="A0AAV7GKD8"/>
<dbReference type="InterPro" id="IPR056988">
    <property type="entry name" value="Zn_ribbon_pln"/>
</dbReference>
<dbReference type="PROSITE" id="PS50076">
    <property type="entry name" value="DNAJ_2"/>
    <property type="match status" value="1"/>
</dbReference>
<name>A0AAV7GKD8_DENCH</name>
<evidence type="ECO:0000313" key="2">
    <source>
        <dbReference type="EMBL" id="KAH0456561.1"/>
    </source>
</evidence>
<dbReference type="PANTHER" id="PTHR44137">
    <property type="entry name" value="BNAC03G44070D PROTEIN"/>
    <property type="match status" value="1"/>
</dbReference>
<dbReference type="Proteomes" id="UP000775213">
    <property type="component" value="Unassembled WGS sequence"/>
</dbReference>
<dbReference type="InterPro" id="IPR036869">
    <property type="entry name" value="J_dom_sf"/>
</dbReference>
<comment type="caution">
    <text evidence="2">The sequence shown here is derived from an EMBL/GenBank/DDBJ whole genome shotgun (WGS) entry which is preliminary data.</text>
</comment>
<dbReference type="CDD" id="cd06257">
    <property type="entry name" value="DnaJ"/>
    <property type="match status" value="1"/>
</dbReference>
<evidence type="ECO:0000313" key="3">
    <source>
        <dbReference type="Proteomes" id="UP000775213"/>
    </source>
</evidence>
<proteinExistence type="predicted"/>
<keyword evidence="3" id="KW-1185">Reference proteome</keyword>
<dbReference type="Pfam" id="PF11926">
    <property type="entry name" value="DUF3444"/>
    <property type="match status" value="1"/>
</dbReference>
<evidence type="ECO:0000259" key="1">
    <source>
        <dbReference type="PROSITE" id="PS50076"/>
    </source>
</evidence>
<dbReference type="Pfam" id="PF23551">
    <property type="entry name" value="Zn_ribbon_20"/>
    <property type="match status" value="1"/>
</dbReference>
<sequence length="557" mass="63898">MEHPFSSSYCYSSFTWLSIDVSNQNFDVGDEDKATGSAPLQNVGLLRIDLLLTWDETEAEEKPEAEARRLKSLAEQKLKSSSLKSALKYARRAQHLWPELDGISTMVMAIKVLRAFPTDHYKILRVEPFSHINVIKKQYKALALVLHPDKAGSPIPAAEEAFKRVADSFRFLSDRSRKRDYDTSLRLALADASSRPTVETFWTACLTCRLLHEFDRRYIGYRLVCPNCRKSFRAVEVPSDVNGVDKEEMEAMVRPRVTAARSRTKSRPRVPAGWETSDKMKKLVVSSFPDLKSCKQNKEETLAEMQMELIRAKDKGKTKVEEDLSLMAVEDSDFYDFDNDRTEKCFAKGQIWAIYDDDDGMPRHYGLIDEVISSSPFRVKMCWLDALVDGDESLLLWEKSGRHISFGRFKIGRKVEMDSVNLFSHIVESEKAAKEIFRIYPKKGSVWALYGEMNSGRERRSYDIVVFLTSYSEMFGLSMGYLEKVEGYKTIFKRMQIGPHAVRWLEKDDIMLFSHQIPARKLAETDGVNLPGDCWELDPASLPADLLQIVRFSSWIE</sequence>
<dbReference type="InterPro" id="IPR001623">
    <property type="entry name" value="DnaJ_domain"/>
</dbReference>
<dbReference type="GO" id="GO:0005783">
    <property type="term" value="C:endoplasmic reticulum"/>
    <property type="evidence" value="ECO:0007669"/>
    <property type="project" value="UniProtKB-ARBA"/>
</dbReference>
<dbReference type="PANTHER" id="PTHR44137:SF24">
    <property type="entry name" value="DNAJ HEAT SHOCK N-TERMINAL DOMAIN-CONTAINING PROTEIN"/>
    <property type="match status" value="1"/>
</dbReference>
<dbReference type="Pfam" id="PF00226">
    <property type="entry name" value="DnaJ"/>
    <property type="match status" value="1"/>
</dbReference>
<feature type="domain" description="J" evidence="1">
    <location>
        <begin position="119"/>
        <end position="185"/>
    </location>
</feature>
<dbReference type="SMART" id="SM00271">
    <property type="entry name" value="DnaJ"/>
    <property type="match status" value="1"/>
</dbReference>
<dbReference type="SUPFAM" id="SSF46565">
    <property type="entry name" value="Chaperone J-domain"/>
    <property type="match status" value="1"/>
</dbReference>
<protein>
    <recommendedName>
        <fullName evidence="1">J domain-containing protein</fullName>
    </recommendedName>
</protein>
<organism evidence="2 3">
    <name type="scientific">Dendrobium chrysotoxum</name>
    <name type="common">Orchid</name>
    <dbReference type="NCBI Taxonomy" id="161865"/>
    <lineage>
        <taxon>Eukaryota</taxon>
        <taxon>Viridiplantae</taxon>
        <taxon>Streptophyta</taxon>
        <taxon>Embryophyta</taxon>
        <taxon>Tracheophyta</taxon>
        <taxon>Spermatophyta</taxon>
        <taxon>Magnoliopsida</taxon>
        <taxon>Liliopsida</taxon>
        <taxon>Asparagales</taxon>
        <taxon>Orchidaceae</taxon>
        <taxon>Epidendroideae</taxon>
        <taxon>Malaxideae</taxon>
        <taxon>Dendrobiinae</taxon>
        <taxon>Dendrobium</taxon>
    </lineage>
</organism>
<dbReference type="PRINTS" id="PR00625">
    <property type="entry name" value="JDOMAIN"/>
</dbReference>